<dbReference type="AlphaFoldDB" id="A0A6G1I0X4"/>
<gene>
    <name evidence="3" type="ORF">EJ06DRAFT_520784</name>
</gene>
<dbReference type="GO" id="GO:0000794">
    <property type="term" value="C:condensed nuclear chromosome"/>
    <property type="evidence" value="ECO:0007669"/>
    <property type="project" value="TreeGrafter"/>
</dbReference>
<dbReference type="Gene3D" id="1.10.150.20">
    <property type="entry name" value="5' to 3' exonuclease, C-terminal subdomain"/>
    <property type="match status" value="1"/>
</dbReference>
<dbReference type="OrthoDB" id="10251254at2759"/>
<proteinExistence type="predicted"/>
<dbReference type="InterPro" id="IPR013632">
    <property type="entry name" value="Rad51_C"/>
</dbReference>
<reference evidence="3" key="1">
    <citation type="journal article" date="2020" name="Stud. Mycol.">
        <title>101 Dothideomycetes genomes: a test case for predicting lifestyles and emergence of pathogens.</title>
        <authorList>
            <person name="Haridas S."/>
            <person name="Albert R."/>
            <person name="Binder M."/>
            <person name="Bloem J."/>
            <person name="Labutti K."/>
            <person name="Salamov A."/>
            <person name="Andreopoulos B."/>
            <person name="Baker S."/>
            <person name="Barry K."/>
            <person name="Bills G."/>
            <person name="Bluhm B."/>
            <person name="Cannon C."/>
            <person name="Castanera R."/>
            <person name="Culley D."/>
            <person name="Daum C."/>
            <person name="Ezra D."/>
            <person name="Gonzalez J."/>
            <person name="Henrissat B."/>
            <person name="Kuo A."/>
            <person name="Liang C."/>
            <person name="Lipzen A."/>
            <person name="Lutzoni F."/>
            <person name="Magnuson J."/>
            <person name="Mondo S."/>
            <person name="Nolan M."/>
            <person name="Ohm R."/>
            <person name="Pangilinan J."/>
            <person name="Park H.-J."/>
            <person name="Ramirez L."/>
            <person name="Alfaro M."/>
            <person name="Sun H."/>
            <person name="Tritt A."/>
            <person name="Yoshinaga Y."/>
            <person name="Zwiers L.-H."/>
            <person name="Turgeon B."/>
            <person name="Goodwin S."/>
            <person name="Spatafora J."/>
            <person name="Crous P."/>
            <person name="Grigoriev I."/>
        </authorList>
    </citation>
    <scope>NUCLEOTIDE SEQUENCE</scope>
    <source>
        <strain evidence="3">CBS 262.69</strain>
    </source>
</reference>
<dbReference type="GO" id="GO:0003697">
    <property type="term" value="F:single-stranded DNA binding"/>
    <property type="evidence" value="ECO:0007669"/>
    <property type="project" value="TreeGrafter"/>
</dbReference>
<dbReference type="SUPFAM" id="SSF52540">
    <property type="entry name" value="P-loop containing nucleoside triphosphate hydrolases"/>
    <property type="match status" value="1"/>
</dbReference>
<dbReference type="GO" id="GO:0008094">
    <property type="term" value="F:ATP-dependent activity, acting on DNA"/>
    <property type="evidence" value="ECO:0007669"/>
    <property type="project" value="TreeGrafter"/>
</dbReference>
<sequence>MPGSAASDDLEDDGFIVDIDTLQAHGIGAVDINKLKANGYYTIAAVHAATRRRLENIKGFSEIKVEKIKEAVKKCQPAGNGFMTAHELGQMRKKVIKISTGSKQLDAILGGFVPSVTPEHAADLPRGFQSMSISEVYGEFPDRFGLDPEAAQQNITYARCVNSEHQLELLESLCSQFIGGEYRLLIIDSVMACFRVDYVGRGELSERQQKLGQFLMRLNHIANVRVQHLRLLSTIEHSISEQSGANGDRQTKFRAILERVLSSLALMAASLSAAMFLPMLRPRDCFFGRDVVMSEWPSCRIPQVPLLFHQMRKF</sequence>
<dbReference type="PANTHER" id="PTHR22942">
    <property type="entry name" value="RECA/RAD51/RADA DNA STRAND-PAIRING FAMILY MEMBER"/>
    <property type="match status" value="1"/>
</dbReference>
<dbReference type="GO" id="GO:0003690">
    <property type="term" value="F:double-stranded DNA binding"/>
    <property type="evidence" value="ECO:0007669"/>
    <property type="project" value="TreeGrafter"/>
</dbReference>
<organism evidence="3 4">
    <name type="scientific">Trichodelitschia bisporula</name>
    <dbReference type="NCBI Taxonomy" id="703511"/>
    <lineage>
        <taxon>Eukaryota</taxon>
        <taxon>Fungi</taxon>
        <taxon>Dikarya</taxon>
        <taxon>Ascomycota</taxon>
        <taxon>Pezizomycotina</taxon>
        <taxon>Dothideomycetes</taxon>
        <taxon>Dothideomycetes incertae sedis</taxon>
        <taxon>Phaeotrichales</taxon>
        <taxon>Phaeotrichaceae</taxon>
        <taxon>Trichodelitschia</taxon>
    </lineage>
</organism>
<protein>
    <submittedName>
        <fullName evidence="3">Rad51-domain-containing protein</fullName>
    </submittedName>
</protein>
<dbReference type="GO" id="GO:0000150">
    <property type="term" value="F:DNA strand exchange activity"/>
    <property type="evidence" value="ECO:0007669"/>
    <property type="project" value="TreeGrafter"/>
</dbReference>
<evidence type="ECO:0000259" key="2">
    <source>
        <dbReference type="Pfam" id="PF08423"/>
    </source>
</evidence>
<dbReference type="PANTHER" id="PTHR22942:SF30">
    <property type="entry name" value="MEIOTIC RECOMBINATION PROTEIN DMC1_LIM15 HOMOLOG"/>
    <property type="match status" value="1"/>
</dbReference>
<dbReference type="GO" id="GO:0006312">
    <property type="term" value="P:mitotic recombination"/>
    <property type="evidence" value="ECO:0007669"/>
    <property type="project" value="TreeGrafter"/>
</dbReference>
<feature type="domain" description="Rad51-like C-terminal" evidence="2">
    <location>
        <begin position="142"/>
        <end position="223"/>
    </location>
</feature>
<dbReference type="GO" id="GO:0007131">
    <property type="term" value="P:reciprocal meiotic recombination"/>
    <property type="evidence" value="ECO:0007669"/>
    <property type="project" value="TreeGrafter"/>
</dbReference>
<dbReference type="GO" id="GO:0070192">
    <property type="term" value="P:chromosome organization involved in meiotic cell cycle"/>
    <property type="evidence" value="ECO:0007669"/>
    <property type="project" value="TreeGrafter"/>
</dbReference>
<accession>A0A6G1I0X4</accession>
<dbReference type="Pfam" id="PF08423">
    <property type="entry name" value="Rad51"/>
    <property type="match status" value="1"/>
</dbReference>
<keyword evidence="4" id="KW-1185">Reference proteome</keyword>
<dbReference type="GO" id="GO:0042148">
    <property type="term" value="P:DNA strand invasion"/>
    <property type="evidence" value="ECO:0007669"/>
    <property type="project" value="TreeGrafter"/>
</dbReference>
<evidence type="ECO:0000313" key="3">
    <source>
        <dbReference type="EMBL" id="KAF2401844.1"/>
    </source>
</evidence>
<dbReference type="Gene3D" id="3.40.50.300">
    <property type="entry name" value="P-loop containing nucleotide triphosphate hydrolases"/>
    <property type="match status" value="2"/>
</dbReference>
<dbReference type="SUPFAM" id="SSF47794">
    <property type="entry name" value="Rad51 N-terminal domain-like"/>
    <property type="match status" value="1"/>
</dbReference>
<dbReference type="EMBL" id="ML996692">
    <property type="protein sequence ID" value="KAF2401844.1"/>
    <property type="molecule type" value="Genomic_DNA"/>
</dbReference>
<dbReference type="InterPro" id="IPR027417">
    <property type="entry name" value="P-loop_NTPase"/>
</dbReference>
<keyword evidence="1" id="KW-0238">DNA-binding</keyword>
<dbReference type="GO" id="GO:0000730">
    <property type="term" value="P:DNA recombinase assembly"/>
    <property type="evidence" value="ECO:0007669"/>
    <property type="project" value="TreeGrafter"/>
</dbReference>
<dbReference type="InterPro" id="IPR010995">
    <property type="entry name" value="DNA_repair_Rad51/TF_NusA_a-hlx"/>
</dbReference>
<evidence type="ECO:0000256" key="1">
    <source>
        <dbReference type="ARBA" id="ARBA00023125"/>
    </source>
</evidence>
<evidence type="ECO:0000313" key="4">
    <source>
        <dbReference type="Proteomes" id="UP000799640"/>
    </source>
</evidence>
<name>A0A6G1I0X4_9PEZI</name>
<dbReference type="GO" id="GO:0000166">
    <property type="term" value="F:nucleotide binding"/>
    <property type="evidence" value="ECO:0007669"/>
    <property type="project" value="InterPro"/>
</dbReference>
<dbReference type="Proteomes" id="UP000799640">
    <property type="component" value="Unassembled WGS sequence"/>
</dbReference>
<dbReference type="Pfam" id="PF14520">
    <property type="entry name" value="HHH_5"/>
    <property type="match status" value="1"/>
</dbReference>